<dbReference type="AlphaFoldDB" id="A0AAD9HTE8"/>
<feature type="transmembrane region" description="Helical" evidence="1">
    <location>
        <begin position="81"/>
        <end position="102"/>
    </location>
</feature>
<evidence type="ECO:0000256" key="1">
    <source>
        <dbReference type="SAM" id="Phobius"/>
    </source>
</evidence>
<evidence type="ECO:0000313" key="2">
    <source>
        <dbReference type="EMBL" id="KAK2034840.1"/>
    </source>
</evidence>
<keyword evidence="1" id="KW-0472">Membrane</keyword>
<protein>
    <submittedName>
        <fullName evidence="2">Uncharacterized protein</fullName>
    </submittedName>
</protein>
<keyword evidence="1" id="KW-1133">Transmembrane helix</keyword>
<reference evidence="2" key="1">
    <citation type="submission" date="2021-06" db="EMBL/GenBank/DDBJ databases">
        <title>Comparative genomics, transcriptomics and evolutionary studies reveal genomic signatures of adaptation to plant cell wall in hemibiotrophic fungi.</title>
        <authorList>
            <consortium name="DOE Joint Genome Institute"/>
            <person name="Baroncelli R."/>
            <person name="Diaz J.F."/>
            <person name="Benocci T."/>
            <person name="Peng M."/>
            <person name="Battaglia E."/>
            <person name="Haridas S."/>
            <person name="Andreopoulos W."/>
            <person name="Labutti K."/>
            <person name="Pangilinan J."/>
            <person name="Floch G.L."/>
            <person name="Makela M.R."/>
            <person name="Henrissat B."/>
            <person name="Grigoriev I.V."/>
            <person name="Crouch J.A."/>
            <person name="De Vries R.P."/>
            <person name="Sukno S.A."/>
            <person name="Thon M.R."/>
        </authorList>
    </citation>
    <scope>NUCLEOTIDE SEQUENCE</scope>
    <source>
        <strain evidence="2">MAFF235873</strain>
    </source>
</reference>
<gene>
    <name evidence="2" type="ORF">LX32DRAFT_340723</name>
</gene>
<accession>A0AAD9HTE8</accession>
<name>A0AAD9HTE8_9PEZI</name>
<sequence length="118" mass="12665">MARAIRCALPGTRVPARRSTHTSERACPPPDLSSTLFLCTQHVLTRTDGRAWRCRPSSPSRAPEARSTAQLAGISSTHQTCLFLIAPTLFLILLLPFTSPFVGSPDPHVAPSSSVSEA</sequence>
<dbReference type="EMBL" id="MU842812">
    <property type="protein sequence ID" value="KAK2034840.1"/>
    <property type="molecule type" value="Genomic_DNA"/>
</dbReference>
<dbReference type="Proteomes" id="UP001232148">
    <property type="component" value="Unassembled WGS sequence"/>
</dbReference>
<keyword evidence="3" id="KW-1185">Reference proteome</keyword>
<proteinExistence type="predicted"/>
<organism evidence="2 3">
    <name type="scientific">Colletotrichum zoysiae</name>
    <dbReference type="NCBI Taxonomy" id="1216348"/>
    <lineage>
        <taxon>Eukaryota</taxon>
        <taxon>Fungi</taxon>
        <taxon>Dikarya</taxon>
        <taxon>Ascomycota</taxon>
        <taxon>Pezizomycotina</taxon>
        <taxon>Sordariomycetes</taxon>
        <taxon>Hypocreomycetidae</taxon>
        <taxon>Glomerellales</taxon>
        <taxon>Glomerellaceae</taxon>
        <taxon>Colletotrichum</taxon>
        <taxon>Colletotrichum graminicola species complex</taxon>
    </lineage>
</organism>
<evidence type="ECO:0000313" key="3">
    <source>
        <dbReference type="Proteomes" id="UP001232148"/>
    </source>
</evidence>
<comment type="caution">
    <text evidence="2">The sequence shown here is derived from an EMBL/GenBank/DDBJ whole genome shotgun (WGS) entry which is preliminary data.</text>
</comment>
<keyword evidence="1" id="KW-0812">Transmembrane</keyword>